<dbReference type="AlphaFoldDB" id="A0A0G0K5T3"/>
<dbReference type="Proteomes" id="UP000033876">
    <property type="component" value="Unassembled WGS sequence"/>
</dbReference>
<evidence type="ECO:0000256" key="1">
    <source>
        <dbReference type="SAM" id="MobiDB-lite"/>
    </source>
</evidence>
<reference evidence="2 3" key="1">
    <citation type="journal article" date="2015" name="Nature">
        <title>rRNA introns, odd ribosomes, and small enigmatic genomes across a large radiation of phyla.</title>
        <authorList>
            <person name="Brown C.T."/>
            <person name="Hug L.A."/>
            <person name="Thomas B.C."/>
            <person name="Sharon I."/>
            <person name="Castelle C.J."/>
            <person name="Singh A."/>
            <person name="Wilkins M.J."/>
            <person name="Williams K.H."/>
            <person name="Banfield J.F."/>
        </authorList>
    </citation>
    <scope>NUCLEOTIDE SEQUENCE [LARGE SCALE GENOMIC DNA]</scope>
</reference>
<comment type="caution">
    <text evidence="2">The sequence shown here is derived from an EMBL/GenBank/DDBJ whole genome shotgun (WGS) entry which is preliminary data.</text>
</comment>
<feature type="region of interest" description="Disordered" evidence="1">
    <location>
        <begin position="146"/>
        <end position="208"/>
    </location>
</feature>
<accession>A0A0G0K5T3</accession>
<proteinExistence type="predicted"/>
<gene>
    <name evidence="2" type="ORF">US50_C0001G0013</name>
</gene>
<name>A0A0G0K5T3_9BACT</name>
<protein>
    <submittedName>
        <fullName evidence="2">Uncharacterized protein</fullName>
    </submittedName>
</protein>
<organism evidence="2 3">
    <name type="scientific">Candidatus Nomurabacteria bacterium GW2011_GWB1_37_5</name>
    <dbReference type="NCBI Taxonomy" id="1618742"/>
    <lineage>
        <taxon>Bacteria</taxon>
        <taxon>Candidatus Nomuraibacteriota</taxon>
    </lineage>
</organism>
<sequence length="393" mass="43153">MDSTDTQKEKLAQAEKAPGVALGMAPSAQVKKIENAEEYKNLITETEKKIEQKSEGLISDTQARFSKRTTYLNPSAQKITEGNNLLNQYAEKTRTAQKGFKEKLGRYITMLGFVAVISGQVSKAAAEAPEKDIPSAGKQIEHAGAFKSSGGEEGGSALNIGSALEGGGGEPEEEDITKEVEKRLGLSLSTPEESKSDISTESGEGFSVDSTLKEIGDRHDSAFGEKFGDHAKPSDYIKGLEQGEVERLQEILQKAGYDINVDDKWGMKTSDAWKDYVEKVKSGQMKAVEEDVVDNDLIKKVSEVSDEFKAEKVAKDVKIEMEQSIHKGERKIPTQWPNIKIISEQDEQGNFIPKSFENKYGARRAYIPSGTNIDESFQYEKPLPATASQPSIN</sequence>
<evidence type="ECO:0000313" key="2">
    <source>
        <dbReference type="EMBL" id="KKQ36011.1"/>
    </source>
</evidence>
<dbReference type="EMBL" id="LBTF01000001">
    <property type="protein sequence ID" value="KKQ36011.1"/>
    <property type="molecule type" value="Genomic_DNA"/>
</dbReference>
<feature type="region of interest" description="Disordered" evidence="1">
    <location>
        <begin position="371"/>
        <end position="393"/>
    </location>
</feature>
<evidence type="ECO:0000313" key="3">
    <source>
        <dbReference type="Proteomes" id="UP000033876"/>
    </source>
</evidence>